<keyword evidence="1" id="KW-0472">Membrane</keyword>
<feature type="transmembrane region" description="Helical" evidence="1">
    <location>
        <begin position="12"/>
        <end position="33"/>
    </location>
</feature>
<protein>
    <submittedName>
        <fullName evidence="2">Wzy</fullName>
    </submittedName>
</protein>
<feature type="transmembrane region" description="Helical" evidence="1">
    <location>
        <begin position="292"/>
        <end position="310"/>
    </location>
</feature>
<feature type="transmembrane region" description="Helical" evidence="1">
    <location>
        <begin position="342"/>
        <end position="359"/>
    </location>
</feature>
<keyword evidence="1" id="KW-1133">Transmembrane helix</keyword>
<evidence type="ECO:0000313" key="2">
    <source>
        <dbReference type="EMBL" id="QBK17673.1"/>
    </source>
</evidence>
<feature type="transmembrane region" description="Helical" evidence="1">
    <location>
        <begin position="202"/>
        <end position="220"/>
    </location>
</feature>
<evidence type="ECO:0000256" key="1">
    <source>
        <dbReference type="SAM" id="Phobius"/>
    </source>
</evidence>
<feature type="transmembrane region" description="Helical" evidence="1">
    <location>
        <begin position="152"/>
        <end position="170"/>
    </location>
</feature>
<feature type="transmembrane region" description="Helical" evidence="1">
    <location>
        <begin position="39"/>
        <end position="57"/>
    </location>
</feature>
<dbReference type="EMBL" id="MK370023">
    <property type="protein sequence ID" value="QBK17673.1"/>
    <property type="molecule type" value="Genomic_DNA"/>
</dbReference>
<feature type="transmembrane region" description="Helical" evidence="1">
    <location>
        <begin position="227"/>
        <end position="245"/>
    </location>
</feature>
<organism evidence="2">
    <name type="scientific">Acinetobacter baumannii</name>
    <dbReference type="NCBI Taxonomy" id="470"/>
    <lineage>
        <taxon>Bacteria</taxon>
        <taxon>Pseudomonadati</taxon>
        <taxon>Pseudomonadota</taxon>
        <taxon>Gammaproteobacteria</taxon>
        <taxon>Moraxellales</taxon>
        <taxon>Moraxellaceae</taxon>
        <taxon>Acinetobacter</taxon>
        <taxon>Acinetobacter calcoaceticus/baumannii complex</taxon>
    </lineage>
</organism>
<gene>
    <name evidence="2" type="primary">wzy</name>
</gene>
<feature type="transmembrane region" description="Helical" evidence="1">
    <location>
        <begin position="319"/>
        <end position="336"/>
    </location>
</feature>
<reference evidence="2" key="1">
    <citation type="journal article" date="2019" name="Microb. Genom.">
        <title>Genomic epidemiology of severe community-onset Acinetobacter baumannii infection.</title>
        <authorList>
            <person name="Meumann E.M."/>
            <person name="Anstey N.M."/>
            <person name="Currie B.J."/>
            <person name="Piera K.A."/>
            <person name="Kenyon J.J."/>
            <person name="Hall R.M."/>
            <person name="Davis J.S."/>
            <person name="Sarovich D.S."/>
        </authorList>
    </citation>
    <scope>NUCLEOTIDE SEQUENCE</scope>
    <source>
        <strain evidence="2">MSHR_204</strain>
    </source>
</reference>
<accession>A0A481WXM1</accession>
<sequence length="365" mass="42838">MKVFFKELKQNILLYLALFLLFSNYMLFTAFDWGGEDSFTFFKNIIRIISLFLLFLYVGQVGKIKYSIFSCFLIVLGLYAINGNDILLNIFFFLIIFACLFRVKLDNIVVFAFTSYVIYFVLHNFFIFTGILENSISTFDERIRNSYGFSNVNRLGIFYFYFFMLNFYMIAHNNKAFYKKIVFYFFALSSIIYILLSDARTSLFLCILIVILWQLSKFDLFYKLQRFALNFVIFFSAGVSFYLASKGGESFNEVLSYRPAFFKQYTDLLFENNISIFFGVPLNEDITVDNSYIIFSGAIGIVLSFIIYLFSPIISYKKYIPRAYVIMIIASLLYGVFESNLLRVEMLAPIFVLFCLFFGKKENFS</sequence>
<dbReference type="AlphaFoldDB" id="A0A481WXM1"/>
<keyword evidence="1" id="KW-0812">Transmembrane</keyword>
<feature type="transmembrane region" description="Helical" evidence="1">
    <location>
        <begin position="110"/>
        <end position="132"/>
    </location>
</feature>
<name>A0A481WXM1_ACIBA</name>
<proteinExistence type="predicted"/>